<accession>A0A2I0GXJ9</accession>
<dbReference type="Proteomes" id="UP000233551">
    <property type="component" value="Unassembled WGS sequence"/>
</dbReference>
<organism evidence="1 2">
    <name type="scientific">Punica granatum</name>
    <name type="common">Pomegranate</name>
    <dbReference type="NCBI Taxonomy" id="22663"/>
    <lineage>
        <taxon>Eukaryota</taxon>
        <taxon>Viridiplantae</taxon>
        <taxon>Streptophyta</taxon>
        <taxon>Embryophyta</taxon>
        <taxon>Tracheophyta</taxon>
        <taxon>Spermatophyta</taxon>
        <taxon>Magnoliopsida</taxon>
        <taxon>eudicotyledons</taxon>
        <taxon>Gunneridae</taxon>
        <taxon>Pentapetalae</taxon>
        <taxon>rosids</taxon>
        <taxon>malvids</taxon>
        <taxon>Myrtales</taxon>
        <taxon>Lythraceae</taxon>
        <taxon>Punica</taxon>
    </lineage>
</organism>
<evidence type="ECO:0000313" key="1">
    <source>
        <dbReference type="EMBL" id="PKH81103.1"/>
    </source>
</evidence>
<sequence length="167" mass="18425">SQKKESDLTSWSGLVHLPDGNGAKLTAEENLFNERSGPAHSLTFASATSVRDSPGFPRAFPSFRPSFDRLSSHVPSLSWSPNISLSFHSPTTSFLLLSATTPPPPPPPSRQRLCFQSQLLIELRKHGADQCRVIRSPVSFFSVPLFPQVQCSTYPQLHFAPVSWIPL</sequence>
<reference evidence="1 2" key="1">
    <citation type="submission" date="2017-11" db="EMBL/GenBank/DDBJ databases">
        <title>De-novo sequencing of pomegranate (Punica granatum L.) genome.</title>
        <authorList>
            <person name="Akparov Z."/>
            <person name="Amiraslanov A."/>
            <person name="Hajiyeva S."/>
            <person name="Abbasov M."/>
            <person name="Kaur K."/>
            <person name="Hamwieh A."/>
            <person name="Solovyev V."/>
            <person name="Salamov A."/>
            <person name="Braich B."/>
            <person name="Kosarev P."/>
            <person name="Mahmoud A."/>
            <person name="Hajiyev E."/>
            <person name="Babayeva S."/>
            <person name="Izzatullayeva V."/>
            <person name="Mammadov A."/>
            <person name="Mammadov A."/>
            <person name="Sharifova S."/>
            <person name="Ojaghi J."/>
            <person name="Eynullazada K."/>
            <person name="Bayramov B."/>
            <person name="Abdulazimova A."/>
            <person name="Shahmuradov I."/>
        </authorList>
    </citation>
    <scope>NUCLEOTIDE SEQUENCE [LARGE SCALE GENOMIC DNA]</scope>
    <source>
        <strain evidence="2">cv. AG2017</strain>
        <tissue evidence="1">Leaf</tissue>
    </source>
</reference>
<keyword evidence="2" id="KW-1185">Reference proteome</keyword>
<protein>
    <submittedName>
        <fullName evidence="1">Uncharacterized protein</fullName>
    </submittedName>
</protein>
<comment type="caution">
    <text evidence="1">The sequence shown here is derived from an EMBL/GenBank/DDBJ whole genome shotgun (WGS) entry which is preliminary data.</text>
</comment>
<feature type="non-terminal residue" evidence="1">
    <location>
        <position position="1"/>
    </location>
</feature>
<dbReference type="AlphaFoldDB" id="A0A2I0GXJ9"/>
<dbReference type="EMBL" id="PGOL01044194">
    <property type="protein sequence ID" value="PKH81103.1"/>
    <property type="molecule type" value="Genomic_DNA"/>
</dbReference>
<evidence type="ECO:0000313" key="2">
    <source>
        <dbReference type="Proteomes" id="UP000233551"/>
    </source>
</evidence>
<proteinExistence type="predicted"/>
<name>A0A2I0GXJ9_PUNGR</name>
<gene>
    <name evidence="1" type="ORF">CRG98_050015</name>
</gene>